<dbReference type="InterPro" id="IPR032580">
    <property type="entry name" value="SatD"/>
</dbReference>
<accession>A0A3N4YQL6</accession>
<dbReference type="EMBL" id="RKQZ01000001">
    <property type="protein sequence ID" value="RPF21634.1"/>
    <property type="molecule type" value="Genomic_DNA"/>
</dbReference>
<dbReference type="AlphaFoldDB" id="A0A3N4YQL6"/>
<evidence type="ECO:0000313" key="1">
    <source>
        <dbReference type="EMBL" id="RPF21634.1"/>
    </source>
</evidence>
<gene>
    <name evidence="1" type="ORF">EDD34_2266</name>
</gene>
<dbReference type="Pfam" id="PF16264">
    <property type="entry name" value="SatD"/>
    <property type="match status" value="1"/>
</dbReference>
<dbReference type="InterPro" id="IPR013324">
    <property type="entry name" value="RNA_pol_sigma_r3/r4-like"/>
</dbReference>
<dbReference type="Proteomes" id="UP000280501">
    <property type="component" value="Unassembled WGS sequence"/>
</dbReference>
<name>A0A3N4YQL6_9MICO</name>
<proteinExistence type="predicted"/>
<protein>
    <submittedName>
        <fullName evidence="1">SatD family protein</fullName>
    </submittedName>
</protein>
<evidence type="ECO:0000313" key="2">
    <source>
        <dbReference type="Proteomes" id="UP000280501"/>
    </source>
</evidence>
<comment type="caution">
    <text evidence="1">The sequence shown here is derived from an EMBL/GenBank/DDBJ whole genome shotgun (WGS) entry which is preliminary data.</text>
</comment>
<dbReference type="OrthoDB" id="4711815at2"/>
<dbReference type="Gene3D" id="1.10.10.10">
    <property type="entry name" value="Winged helix-like DNA-binding domain superfamily/Winged helix DNA-binding domain"/>
    <property type="match status" value="1"/>
</dbReference>
<keyword evidence="2" id="KW-1185">Reference proteome</keyword>
<sequence length="202" mass="21752">MFTLIGDLIGSREVPDRAAVQRTIGKILDRVNGAIDTVQLLEPTVGDEIQGGFHTIGDATLATLLIRLELAPHVDMRFGLGYGDVTVHDADRRPLLQDGPGWWTAREAIDKLKGKHGTFYVGPQGGDRTPDPALVNAFLLARDALVATLNDRQHRMLLLALRGKSQRAIAEAEGITESAVSQAFARGVRAAHDAQVTFGKAA</sequence>
<dbReference type="InterPro" id="IPR036388">
    <property type="entry name" value="WH-like_DNA-bd_sf"/>
</dbReference>
<dbReference type="RefSeq" id="WP_123814658.1">
    <property type="nucleotide sequence ID" value="NZ_RKQZ01000001.1"/>
</dbReference>
<reference evidence="1 2" key="1">
    <citation type="submission" date="2018-11" db="EMBL/GenBank/DDBJ databases">
        <title>Sequencing the genomes of 1000 actinobacteria strains.</title>
        <authorList>
            <person name="Klenk H.-P."/>
        </authorList>
    </citation>
    <scope>NUCLEOTIDE SEQUENCE [LARGE SCALE GENOMIC DNA]</scope>
    <source>
        <strain evidence="1 2">DSM 15700</strain>
    </source>
</reference>
<dbReference type="SUPFAM" id="SSF88659">
    <property type="entry name" value="Sigma3 and sigma4 domains of RNA polymerase sigma factors"/>
    <property type="match status" value="1"/>
</dbReference>
<organism evidence="1 2">
    <name type="scientific">Myceligenerans xiligouense</name>
    <dbReference type="NCBI Taxonomy" id="253184"/>
    <lineage>
        <taxon>Bacteria</taxon>
        <taxon>Bacillati</taxon>
        <taxon>Actinomycetota</taxon>
        <taxon>Actinomycetes</taxon>
        <taxon>Micrococcales</taxon>
        <taxon>Promicromonosporaceae</taxon>
        <taxon>Myceligenerans</taxon>
    </lineage>
</organism>